<evidence type="ECO:0000313" key="3">
    <source>
        <dbReference type="Proteomes" id="UP000003844"/>
    </source>
</evidence>
<evidence type="ECO:0000313" key="2">
    <source>
        <dbReference type="EMBL" id="EHQ02401.1"/>
    </source>
</evidence>
<proteinExistence type="predicted"/>
<dbReference type="HOGENOM" id="CLU_054137_1_2_10"/>
<dbReference type="Pfam" id="PF04784">
    <property type="entry name" value="DUF547"/>
    <property type="match status" value="1"/>
</dbReference>
<dbReference type="GO" id="GO:0009055">
    <property type="term" value="F:electron transfer activity"/>
    <property type="evidence" value="ECO:0007669"/>
    <property type="project" value="TreeGrafter"/>
</dbReference>
<dbReference type="InterPro" id="IPR051548">
    <property type="entry name" value="Grx-like_ET"/>
</dbReference>
<feature type="domain" description="DUF547" evidence="1">
    <location>
        <begin position="53"/>
        <end position="156"/>
    </location>
</feature>
<dbReference type="RefSeq" id="WP_006988711.1">
    <property type="nucleotide sequence ID" value="NZ_JH594606.1"/>
</dbReference>
<dbReference type="Proteomes" id="UP000003844">
    <property type="component" value="Unassembled WGS sequence"/>
</dbReference>
<organism evidence="2 3">
    <name type="scientific">Gillisia limnaea (strain DSM 15749 / LMG 21470 / R-8282)</name>
    <dbReference type="NCBI Taxonomy" id="865937"/>
    <lineage>
        <taxon>Bacteria</taxon>
        <taxon>Pseudomonadati</taxon>
        <taxon>Bacteroidota</taxon>
        <taxon>Flavobacteriia</taxon>
        <taxon>Flavobacteriales</taxon>
        <taxon>Flavobacteriaceae</taxon>
        <taxon>Gillisia</taxon>
    </lineage>
</organism>
<dbReference type="AlphaFoldDB" id="H2C034"/>
<gene>
    <name evidence="2" type="ORF">Gilli_1758</name>
</gene>
<dbReference type="PANTHER" id="PTHR34386:SF1">
    <property type="entry name" value="GLUTAREDOXIN-LIKE PROTEIN NRDH"/>
    <property type="match status" value="1"/>
</dbReference>
<dbReference type="EMBL" id="JH594606">
    <property type="protein sequence ID" value="EHQ02401.1"/>
    <property type="molecule type" value="Genomic_DNA"/>
</dbReference>
<accession>H2C034</accession>
<protein>
    <recommendedName>
        <fullName evidence="1">DUF547 domain-containing protein</fullName>
    </recommendedName>
</protein>
<dbReference type="PANTHER" id="PTHR34386">
    <property type="entry name" value="GLUTAREDOXIN"/>
    <property type="match status" value="1"/>
</dbReference>
<dbReference type="GO" id="GO:0045454">
    <property type="term" value="P:cell redox homeostasis"/>
    <property type="evidence" value="ECO:0007669"/>
    <property type="project" value="TreeGrafter"/>
</dbReference>
<sequence length="221" mass="25588">MCAQNSTSFFNKADVFFSAYVVNGKVKYAEIEKNPKLLNELLAEAKKIKISPYSEQEFKAFWINAYNLAVIDGIIKNYPVTSPLDVKGFFDVQKHSLGQQSVTLDEVEHKILFGNFPAESRFHFVLVCAAKSCPPLIPEAYKTETLEKQLQRQTEKTLNNPEFIQLKNDKVLFSEIMKWFNDDFTKGGKSLIDYVNQYRKTAIPKTMEIGFYTYNWELNEY</sequence>
<evidence type="ECO:0000259" key="1">
    <source>
        <dbReference type="Pfam" id="PF04784"/>
    </source>
</evidence>
<keyword evidence="3" id="KW-1185">Reference proteome</keyword>
<name>H2C034_GILLR</name>
<reference evidence="3" key="1">
    <citation type="journal article" date="2012" name="Stand. Genomic Sci.">
        <title>Genome sequence of the Antarctic rhodopsins-containing flavobacterium Gillisia limnaea type strain (R-8282(T)).</title>
        <authorList>
            <person name="Riedel T."/>
            <person name="Held B."/>
            <person name="Nolan M."/>
            <person name="Lucas S."/>
            <person name="Lapidus A."/>
            <person name="Tice H."/>
            <person name="Del Rio T.G."/>
            <person name="Cheng J.F."/>
            <person name="Han C."/>
            <person name="Tapia R."/>
            <person name="Goodwin L.A."/>
            <person name="Pitluck S."/>
            <person name="Liolios K."/>
            <person name="Mavromatis K."/>
            <person name="Pagani I."/>
            <person name="Ivanova N."/>
            <person name="Mikhailova N."/>
            <person name="Pati A."/>
            <person name="Chen A."/>
            <person name="Palaniappan K."/>
            <person name="Land M."/>
            <person name="Rohde M."/>
            <person name="Tindall B.J."/>
            <person name="Detter J.C."/>
            <person name="Goker M."/>
            <person name="Bristow J."/>
            <person name="Eisen J.A."/>
            <person name="Markowitz V."/>
            <person name="Hugenholtz P."/>
            <person name="Kyrpides N.C."/>
            <person name="Klenk H.P."/>
            <person name="Woyke T."/>
        </authorList>
    </citation>
    <scope>NUCLEOTIDE SEQUENCE [LARGE SCALE GENOMIC DNA]</scope>
    <source>
        <strain evidence="3">DSM 15749 / LMG 21470 / R-8282</strain>
    </source>
</reference>
<dbReference type="InterPro" id="IPR006869">
    <property type="entry name" value="DUF547"/>
</dbReference>
<dbReference type="STRING" id="865937.Gilli_1758"/>
<dbReference type="eggNOG" id="COG3387">
    <property type="taxonomic scope" value="Bacteria"/>
</dbReference>